<dbReference type="AlphaFoldDB" id="A0A6A5GSC3"/>
<dbReference type="KEGG" id="crq:GCK72_014010"/>
<dbReference type="Proteomes" id="UP000483820">
    <property type="component" value="Chromosome IV"/>
</dbReference>
<dbReference type="RefSeq" id="XP_053584878.1">
    <property type="nucleotide sequence ID" value="XM_053730106.1"/>
</dbReference>
<evidence type="ECO:0000313" key="1">
    <source>
        <dbReference type="EMBL" id="KAF1757554.1"/>
    </source>
</evidence>
<comment type="caution">
    <text evidence="1">The sequence shown here is derived from an EMBL/GenBank/DDBJ whole genome shotgun (WGS) entry which is preliminary data.</text>
</comment>
<dbReference type="GeneID" id="78775849"/>
<reference evidence="1 2" key="1">
    <citation type="submission" date="2019-12" db="EMBL/GenBank/DDBJ databases">
        <title>Chromosome-level assembly of the Caenorhabditis remanei genome.</title>
        <authorList>
            <person name="Teterina A.A."/>
            <person name="Willis J.H."/>
            <person name="Phillips P.C."/>
        </authorList>
    </citation>
    <scope>NUCLEOTIDE SEQUENCE [LARGE SCALE GENOMIC DNA]</scope>
    <source>
        <strain evidence="1 2">PX506</strain>
        <tissue evidence="1">Whole organism</tissue>
    </source>
</reference>
<evidence type="ECO:0000313" key="2">
    <source>
        <dbReference type="Proteomes" id="UP000483820"/>
    </source>
</evidence>
<proteinExistence type="predicted"/>
<organism evidence="1 2">
    <name type="scientific">Caenorhabditis remanei</name>
    <name type="common">Caenorhabditis vulgaris</name>
    <dbReference type="NCBI Taxonomy" id="31234"/>
    <lineage>
        <taxon>Eukaryota</taxon>
        <taxon>Metazoa</taxon>
        <taxon>Ecdysozoa</taxon>
        <taxon>Nematoda</taxon>
        <taxon>Chromadorea</taxon>
        <taxon>Rhabditida</taxon>
        <taxon>Rhabditina</taxon>
        <taxon>Rhabditomorpha</taxon>
        <taxon>Rhabditoidea</taxon>
        <taxon>Rhabditidae</taxon>
        <taxon>Peloderinae</taxon>
        <taxon>Caenorhabditis</taxon>
    </lineage>
</organism>
<protein>
    <submittedName>
        <fullName evidence="1">Uncharacterized protein</fullName>
    </submittedName>
</protein>
<dbReference type="CTD" id="78775849"/>
<gene>
    <name evidence="1" type="ORF">GCK72_014010</name>
</gene>
<sequence length="70" mass="7909">MTKFFFGNLLTNTGTELLTNQVLLGNLLTVGHSFWIIFIVSQCNTIPVVPCEDVRDETEEEGDHEESHID</sequence>
<accession>A0A6A5GSC3</accession>
<name>A0A6A5GSC3_CAERE</name>
<dbReference type="EMBL" id="WUAV01000004">
    <property type="protein sequence ID" value="KAF1757554.1"/>
    <property type="molecule type" value="Genomic_DNA"/>
</dbReference>